<sequence length="103" mass="10411">QILPPNLSNQLFGERGHLGGAAESARSRLLHPLADSRGSGTPETDAGTDSRSDARPAHGAQWGSVLAADATDAAAGRPPSGDRPGAHPLCAPARKPQPGGDPH</sequence>
<dbReference type="Proteomes" id="UP000269945">
    <property type="component" value="Unassembled WGS sequence"/>
</dbReference>
<evidence type="ECO:0000256" key="1">
    <source>
        <dbReference type="SAM" id="MobiDB-lite"/>
    </source>
</evidence>
<gene>
    <name evidence="2" type="ORF">BN2614_LOCUS3</name>
</gene>
<feature type="non-terminal residue" evidence="2">
    <location>
        <position position="103"/>
    </location>
</feature>
<name>A0A9X9QAL6_GULGU</name>
<comment type="caution">
    <text evidence="2">The sequence shown here is derived from an EMBL/GenBank/DDBJ whole genome shotgun (WGS) entry which is preliminary data.</text>
</comment>
<proteinExistence type="predicted"/>
<evidence type="ECO:0000313" key="2">
    <source>
        <dbReference type="EMBL" id="VCX42297.1"/>
    </source>
</evidence>
<feature type="region of interest" description="Disordered" evidence="1">
    <location>
        <begin position="1"/>
        <end position="103"/>
    </location>
</feature>
<protein>
    <submittedName>
        <fullName evidence="2">Uncharacterized protein</fullName>
    </submittedName>
</protein>
<reference evidence="2 3" key="1">
    <citation type="submission" date="2018-10" db="EMBL/GenBank/DDBJ databases">
        <authorList>
            <person name="Ekblom R."/>
            <person name="Jareborg N."/>
        </authorList>
    </citation>
    <scope>NUCLEOTIDE SEQUENCE [LARGE SCALE GENOMIC DNA]</scope>
    <source>
        <tissue evidence="2">Muscle</tissue>
    </source>
</reference>
<keyword evidence="3" id="KW-1185">Reference proteome</keyword>
<feature type="compositionally biased region" description="Polar residues" evidence="1">
    <location>
        <begin position="1"/>
        <end position="11"/>
    </location>
</feature>
<feature type="non-terminal residue" evidence="2">
    <location>
        <position position="1"/>
    </location>
</feature>
<organism evidence="2 3">
    <name type="scientific">Gulo gulo</name>
    <name type="common">Wolverine</name>
    <name type="synonym">Gluton</name>
    <dbReference type="NCBI Taxonomy" id="48420"/>
    <lineage>
        <taxon>Eukaryota</taxon>
        <taxon>Metazoa</taxon>
        <taxon>Chordata</taxon>
        <taxon>Craniata</taxon>
        <taxon>Vertebrata</taxon>
        <taxon>Euteleostomi</taxon>
        <taxon>Mammalia</taxon>
        <taxon>Eutheria</taxon>
        <taxon>Laurasiatheria</taxon>
        <taxon>Carnivora</taxon>
        <taxon>Caniformia</taxon>
        <taxon>Musteloidea</taxon>
        <taxon>Mustelidae</taxon>
        <taxon>Guloninae</taxon>
        <taxon>Gulo</taxon>
    </lineage>
</organism>
<dbReference type="AlphaFoldDB" id="A0A9X9QAL6"/>
<accession>A0A9X9QAL6</accession>
<evidence type="ECO:0000313" key="3">
    <source>
        <dbReference type="Proteomes" id="UP000269945"/>
    </source>
</evidence>
<dbReference type="EMBL" id="CYRY02046546">
    <property type="protein sequence ID" value="VCX42297.1"/>
    <property type="molecule type" value="Genomic_DNA"/>
</dbReference>